<name>A0ABX5SB71_9BURK</name>
<keyword evidence="2" id="KW-0472">Membrane</keyword>
<dbReference type="PANTHER" id="PTHR23028:SF53">
    <property type="entry name" value="ACYL_TRANSF_3 DOMAIN-CONTAINING PROTEIN"/>
    <property type="match status" value="1"/>
</dbReference>
<evidence type="ECO:0000313" key="4">
    <source>
        <dbReference type="EMBL" id="QBQ36802.1"/>
    </source>
</evidence>
<keyword evidence="4" id="KW-0012">Acyltransferase</keyword>
<dbReference type="Proteomes" id="UP000294359">
    <property type="component" value="Chromosome"/>
</dbReference>
<evidence type="ECO:0000313" key="5">
    <source>
        <dbReference type="Proteomes" id="UP000294359"/>
    </source>
</evidence>
<dbReference type="InterPro" id="IPR002656">
    <property type="entry name" value="Acyl_transf_3_dom"/>
</dbReference>
<gene>
    <name evidence="4" type="ORF">E1742_11965</name>
</gene>
<evidence type="ECO:0000256" key="2">
    <source>
        <dbReference type="SAM" id="Phobius"/>
    </source>
</evidence>
<evidence type="ECO:0000259" key="3">
    <source>
        <dbReference type="Pfam" id="PF01757"/>
    </source>
</evidence>
<feature type="transmembrane region" description="Helical" evidence="2">
    <location>
        <begin position="268"/>
        <end position="290"/>
    </location>
</feature>
<keyword evidence="2" id="KW-1133">Transmembrane helix</keyword>
<dbReference type="Pfam" id="PF01757">
    <property type="entry name" value="Acyl_transf_3"/>
    <property type="match status" value="1"/>
</dbReference>
<keyword evidence="4" id="KW-0808">Transferase</keyword>
<feature type="domain" description="Acyltransferase 3" evidence="3">
    <location>
        <begin position="94"/>
        <end position="456"/>
    </location>
</feature>
<protein>
    <submittedName>
        <fullName evidence="4">Acyltransferase</fullName>
    </submittedName>
</protein>
<feature type="transmembrane region" description="Helical" evidence="2">
    <location>
        <begin position="171"/>
        <end position="191"/>
    </location>
</feature>
<dbReference type="PANTHER" id="PTHR23028">
    <property type="entry name" value="ACETYLTRANSFERASE"/>
    <property type="match status" value="1"/>
</dbReference>
<reference evidence="4 5" key="1">
    <citation type="submission" date="2019-03" db="EMBL/GenBank/DDBJ databases">
        <title>Draft Genome Sequences of Six Type Strains of the Genus Massilia.</title>
        <authorList>
            <person name="Miess H."/>
            <person name="Frediansyhah A."/>
            <person name="Gross H."/>
        </authorList>
    </citation>
    <scope>NUCLEOTIDE SEQUENCE [LARGE SCALE GENOMIC DNA]</scope>
    <source>
        <strain evidence="4 5">DSM 17505</strain>
    </source>
</reference>
<feature type="transmembrane region" description="Helical" evidence="2">
    <location>
        <begin position="442"/>
        <end position="464"/>
    </location>
</feature>
<feature type="region of interest" description="Disordered" evidence="1">
    <location>
        <begin position="24"/>
        <end position="56"/>
    </location>
</feature>
<feature type="transmembrane region" description="Helical" evidence="2">
    <location>
        <begin position="94"/>
        <end position="112"/>
    </location>
</feature>
<keyword evidence="2" id="KW-0812">Transmembrane</keyword>
<keyword evidence="5" id="KW-1185">Reference proteome</keyword>
<feature type="transmembrane region" description="Helical" evidence="2">
    <location>
        <begin position="302"/>
        <end position="319"/>
    </location>
</feature>
<dbReference type="GO" id="GO:0016746">
    <property type="term" value="F:acyltransferase activity"/>
    <property type="evidence" value="ECO:0007669"/>
    <property type="project" value="UniProtKB-KW"/>
</dbReference>
<dbReference type="EMBL" id="CP038026">
    <property type="protein sequence ID" value="QBQ36802.1"/>
    <property type="molecule type" value="Genomic_DNA"/>
</dbReference>
<sequence length="493" mass="54783">MCPGELPGEPLSLRRPNQHVTIPSRHGITQRMVRDPVPARPGRRPKNASPNQARNHCANNRLEVPAQMKIEKLAPELVSTEKEEFIPRKKGFSALNWLRFLLAVYIVLFHTLKNYGSLNGTWYEAVLGLGNMATSVFFVLSGFLLTYAYVVQKNGRPVDRRNFMIARFSNLYPLHIAGLLLSLLPIALVIASKGGVSVPMEVSGTAKRMLGHGELVAGLIMNILLLNAWNPFYMSFNYPSWSLSALGCYYLLFPALAPKIYRMKKTLLALVALGIVFSIPGLIADLLGLTDVVTDGLLHRNPIVRFPLFLAGMVLCVHFSHSKALGGLRQIAVMGTVVLVTVVIGVWMQHEENRMHLIKNGMYFPAALATIWLCVCMKPTHNASIRHWGERLGAASLPIFLLHGPTFQLFQPIEQLVMGALHSPDWRISSIIAAGRHVERSIGFFSVYLVGLILLCIFVQERLVAPLQVKIRNRWGTRKPAPPAASETRNGTN</sequence>
<feature type="transmembrane region" description="Helical" evidence="2">
    <location>
        <begin position="362"/>
        <end position="380"/>
    </location>
</feature>
<dbReference type="InterPro" id="IPR050879">
    <property type="entry name" value="Acyltransferase_3"/>
</dbReference>
<feature type="transmembrane region" description="Helical" evidence="2">
    <location>
        <begin position="331"/>
        <end position="350"/>
    </location>
</feature>
<feature type="transmembrane region" description="Helical" evidence="2">
    <location>
        <begin position="238"/>
        <end position="256"/>
    </location>
</feature>
<proteinExistence type="predicted"/>
<evidence type="ECO:0000256" key="1">
    <source>
        <dbReference type="SAM" id="MobiDB-lite"/>
    </source>
</evidence>
<dbReference type="RefSeq" id="WP_134385081.1">
    <property type="nucleotide sequence ID" value="NZ_CP038026.1"/>
</dbReference>
<accession>A0ABX5SB71</accession>
<feature type="transmembrane region" description="Helical" evidence="2">
    <location>
        <begin position="132"/>
        <end position="150"/>
    </location>
</feature>
<organism evidence="4 5">
    <name type="scientific">Pseudoduganella plicata</name>
    <dbReference type="NCBI Taxonomy" id="321984"/>
    <lineage>
        <taxon>Bacteria</taxon>
        <taxon>Pseudomonadati</taxon>
        <taxon>Pseudomonadota</taxon>
        <taxon>Betaproteobacteria</taxon>
        <taxon>Burkholderiales</taxon>
        <taxon>Oxalobacteraceae</taxon>
        <taxon>Telluria group</taxon>
        <taxon>Pseudoduganella</taxon>
    </lineage>
</organism>